<dbReference type="Pfam" id="PF02698">
    <property type="entry name" value="DUF218"/>
    <property type="match status" value="1"/>
</dbReference>
<keyword evidence="3" id="KW-1185">Reference proteome</keyword>
<accession>A0A9J6PXY5</accession>
<feature type="domain" description="DUF218" evidence="1">
    <location>
        <begin position="38"/>
        <end position="174"/>
    </location>
</feature>
<proteinExistence type="predicted"/>
<dbReference type="EMBL" id="JAODIM010000042">
    <property type="protein sequence ID" value="MCU5778871.1"/>
    <property type="molecule type" value="Genomic_DNA"/>
</dbReference>
<dbReference type="PANTHER" id="PTHR30336">
    <property type="entry name" value="INNER MEMBRANE PROTEIN, PROBABLE PERMEASE"/>
    <property type="match status" value="1"/>
</dbReference>
<dbReference type="Proteomes" id="UP001064262">
    <property type="component" value="Unassembled WGS sequence"/>
</dbReference>
<dbReference type="Gene3D" id="1.10.3620.10">
    <property type="entry name" value="YdcF like domain"/>
    <property type="match status" value="1"/>
</dbReference>
<organism evidence="2 3">
    <name type="scientific">Winslowiella arboricola</name>
    <dbReference type="NCBI Taxonomy" id="2978220"/>
    <lineage>
        <taxon>Bacteria</taxon>
        <taxon>Pseudomonadati</taxon>
        <taxon>Pseudomonadota</taxon>
        <taxon>Gammaproteobacteria</taxon>
        <taxon>Enterobacterales</taxon>
        <taxon>Erwiniaceae</taxon>
        <taxon>Winslowiella</taxon>
    </lineage>
</organism>
<dbReference type="PANTHER" id="PTHR30336:SF20">
    <property type="entry name" value="DUF218 DOMAIN-CONTAINING PROTEIN"/>
    <property type="match status" value="1"/>
</dbReference>
<evidence type="ECO:0000313" key="2">
    <source>
        <dbReference type="EMBL" id="MCU5778871.1"/>
    </source>
</evidence>
<gene>
    <name evidence="2" type="ORF">N5923_15370</name>
</gene>
<name>A0A9J6PXY5_9GAMM</name>
<dbReference type="CDD" id="cd06259">
    <property type="entry name" value="YdcF-like"/>
    <property type="match status" value="1"/>
</dbReference>
<evidence type="ECO:0000313" key="3">
    <source>
        <dbReference type="Proteomes" id="UP001064262"/>
    </source>
</evidence>
<sequence length="261" mass="28556">MPQIPLNPAQCAAINTIARWLALDDVTPQRATLDADLLVLAGHAVLPNIEGAFSLAREYQLPLLLSGGIGHSTVFLAQAMAAHPRYQHLHTDGLSEAAMLRAIALECFAIPAEKIFSEEASTNCGQNAAFSCQLLADKQLKAQRIVLVQDPLMQRRTFATFSHHWQQAGLAATFLNWPVLVPQLALNNGEAEFSGVPEQGLWSLERFLSLLLGEIPRLRDDARGYGPQGKNFIAHVDIPAEIEAAFRLLIDSPRLVNIATR</sequence>
<dbReference type="InterPro" id="IPR003848">
    <property type="entry name" value="DUF218"/>
</dbReference>
<dbReference type="AlphaFoldDB" id="A0A9J6PXY5"/>
<dbReference type="Gene3D" id="3.40.50.620">
    <property type="entry name" value="HUPs"/>
    <property type="match status" value="1"/>
</dbReference>
<dbReference type="InterPro" id="IPR051599">
    <property type="entry name" value="Cell_Envelope_Assoc"/>
</dbReference>
<dbReference type="RefSeq" id="WP_267143610.1">
    <property type="nucleotide sequence ID" value="NZ_JAODIL010000078.1"/>
</dbReference>
<protein>
    <submittedName>
        <fullName evidence="2">YdcF family protein</fullName>
    </submittedName>
</protein>
<evidence type="ECO:0000259" key="1">
    <source>
        <dbReference type="Pfam" id="PF02698"/>
    </source>
</evidence>
<comment type="caution">
    <text evidence="2">The sequence shown here is derived from an EMBL/GenBank/DDBJ whole genome shotgun (WGS) entry which is preliminary data.</text>
</comment>
<dbReference type="InterPro" id="IPR014729">
    <property type="entry name" value="Rossmann-like_a/b/a_fold"/>
</dbReference>
<dbReference type="GO" id="GO:0005886">
    <property type="term" value="C:plasma membrane"/>
    <property type="evidence" value="ECO:0007669"/>
    <property type="project" value="TreeGrafter"/>
</dbReference>
<reference evidence="2" key="1">
    <citation type="submission" date="2022-09" db="EMBL/GenBank/DDBJ databases">
        <title>Winslowiella arboricola sp. nov., isolated from bleeding cankers on broadleaf hosts.</title>
        <authorList>
            <person name="Brady C."/>
            <person name="Kaur S."/>
            <person name="Crampton B."/>
            <person name="Maddock D."/>
            <person name="Arnold D."/>
            <person name="Denman S."/>
        </authorList>
    </citation>
    <scope>NUCLEOTIDE SEQUENCE</scope>
    <source>
        <strain evidence="2">BAC 15a-03b</strain>
    </source>
</reference>